<evidence type="ECO:0000256" key="10">
    <source>
        <dbReference type="PIRSR" id="PIRSR500134-1"/>
    </source>
</evidence>
<dbReference type="InterPro" id="IPR008927">
    <property type="entry name" value="6-PGluconate_DH-like_C_sf"/>
</dbReference>
<evidence type="ECO:0000256" key="9">
    <source>
        <dbReference type="PIRNR" id="PIRNR000124"/>
    </source>
</evidence>
<dbReference type="InterPro" id="IPR014027">
    <property type="entry name" value="UDP-Glc/GDP-Man_DH_C"/>
</dbReference>
<feature type="binding site" evidence="11">
    <location>
        <position position="327"/>
    </location>
    <ligand>
        <name>substrate</name>
    </ligand>
</feature>
<dbReference type="GO" id="GO:0000271">
    <property type="term" value="P:polysaccharide biosynthetic process"/>
    <property type="evidence" value="ECO:0007669"/>
    <property type="project" value="InterPro"/>
</dbReference>
<feature type="binding site" evidence="11">
    <location>
        <position position="263"/>
    </location>
    <ligand>
        <name>substrate</name>
    </ligand>
</feature>
<evidence type="ECO:0000256" key="2">
    <source>
        <dbReference type="ARBA" id="ARBA00006601"/>
    </source>
</evidence>
<evidence type="ECO:0000256" key="4">
    <source>
        <dbReference type="ARBA" id="ARBA00015132"/>
    </source>
</evidence>
<dbReference type="SUPFAM" id="SSF48179">
    <property type="entry name" value="6-phosphogluconate dehydrogenase C-terminal domain-like"/>
    <property type="match status" value="1"/>
</dbReference>
<organism evidence="14 15">
    <name type="scientific">Arachidicoccus soli</name>
    <dbReference type="NCBI Taxonomy" id="2341117"/>
    <lineage>
        <taxon>Bacteria</taxon>
        <taxon>Pseudomonadati</taxon>
        <taxon>Bacteroidota</taxon>
        <taxon>Chitinophagia</taxon>
        <taxon>Chitinophagales</taxon>
        <taxon>Chitinophagaceae</taxon>
        <taxon>Arachidicoccus</taxon>
    </lineage>
</organism>
<dbReference type="InterPro" id="IPR036291">
    <property type="entry name" value="NAD(P)-bd_dom_sf"/>
</dbReference>
<feature type="binding site" evidence="11">
    <location>
        <position position="210"/>
    </location>
    <ligand>
        <name>substrate</name>
    </ligand>
</feature>
<dbReference type="PIRSF" id="PIRSF500134">
    <property type="entry name" value="UDPglc_DH_bac"/>
    <property type="match status" value="1"/>
</dbReference>
<dbReference type="PANTHER" id="PTHR43750:SF3">
    <property type="entry name" value="UDP-GLUCOSE 6-DEHYDROGENASE TUAD"/>
    <property type="match status" value="1"/>
</dbReference>
<dbReference type="EC" id="1.1.1.22" evidence="3 9"/>
<dbReference type="Pfam" id="PF03721">
    <property type="entry name" value="UDPG_MGDP_dh_N"/>
    <property type="match status" value="1"/>
</dbReference>
<dbReference type="AlphaFoldDB" id="A0A386HRP4"/>
<keyword evidence="15" id="KW-1185">Reference proteome</keyword>
<comment type="pathway">
    <text evidence="1">Nucleotide-sugar biosynthesis; UDP-alpha-D-glucuronate biosynthesis; UDP-alpha-D-glucuronate from UDP-alpha-D-glucose: step 1/1.</text>
</comment>
<dbReference type="GO" id="GO:0051287">
    <property type="term" value="F:NAD binding"/>
    <property type="evidence" value="ECO:0007669"/>
    <property type="project" value="InterPro"/>
</dbReference>
<dbReference type="FunFam" id="1.20.5.100:FF:000001">
    <property type="entry name" value="UDP-glucose 6-dehydrogenase"/>
    <property type="match status" value="1"/>
</dbReference>
<dbReference type="Pfam" id="PF00984">
    <property type="entry name" value="UDPG_MGDP_dh"/>
    <property type="match status" value="1"/>
</dbReference>
<feature type="binding site" evidence="11">
    <location>
        <begin position="255"/>
        <end position="259"/>
    </location>
    <ligand>
        <name>substrate</name>
    </ligand>
</feature>
<feature type="domain" description="UDP-glucose/GDP-mannose dehydrogenase C-terminal" evidence="13">
    <location>
        <begin position="320"/>
        <end position="422"/>
    </location>
</feature>
<reference evidence="14 15" key="1">
    <citation type="submission" date="2018-09" db="EMBL/GenBank/DDBJ databases">
        <title>Arachidicoccus sp. nov., a bacterium isolated from soil.</title>
        <authorList>
            <person name="Weon H.-Y."/>
            <person name="Kwon S.-W."/>
            <person name="Lee S.A."/>
        </authorList>
    </citation>
    <scope>NUCLEOTIDE SEQUENCE [LARGE SCALE GENOMIC DNA]</scope>
    <source>
        <strain evidence="14 15">KIS59-12</strain>
    </source>
</reference>
<dbReference type="InterPro" id="IPR014026">
    <property type="entry name" value="UDP-Glc/GDP-Man_DH_dimer"/>
</dbReference>
<dbReference type="OrthoDB" id="9803238at2"/>
<dbReference type="GO" id="GO:0006065">
    <property type="term" value="P:UDP-glucuronate biosynthetic process"/>
    <property type="evidence" value="ECO:0007669"/>
    <property type="project" value="UniProtKB-UniPathway"/>
</dbReference>
<dbReference type="SUPFAM" id="SSF51735">
    <property type="entry name" value="NAD(P)-binding Rossmann-fold domains"/>
    <property type="match status" value="1"/>
</dbReference>
<feature type="binding site" evidence="12">
    <location>
        <position position="35"/>
    </location>
    <ligand>
        <name>NAD(+)</name>
        <dbReference type="ChEBI" id="CHEBI:57540"/>
    </ligand>
</feature>
<protein>
    <recommendedName>
        <fullName evidence="4 9">UDP-glucose 6-dehydrogenase</fullName>
        <ecNumber evidence="3 9">1.1.1.22</ecNumber>
    </recommendedName>
</protein>
<feature type="binding site" evidence="11">
    <location>
        <begin position="155"/>
        <end position="158"/>
    </location>
    <ligand>
        <name>substrate</name>
    </ligand>
</feature>
<feature type="binding site" evidence="12">
    <location>
        <position position="269"/>
    </location>
    <ligand>
        <name>NAD(+)</name>
        <dbReference type="ChEBI" id="CHEBI:57540"/>
    </ligand>
</feature>
<comment type="function">
    <text evidence="8">Catalyzes the conversion of UDP-glucose into UDP-glucuronate, one of the precursors of teichuronic acid.</text>
</comment>
<keyword evidence="6 9" id="KW-0520">NAD</keyword>
<dbReference type="EMBL" id="CP032489">
    <property type="protein sequence ID" value="AYD48617.1"/>
    <property type="molecule type" value="Genomic_DNA"/>
</dbReference>
<evidence type="ECO:0000256" key="6">
    <source>
        <dbReference type="ARBA" id="ARBA00023027"/>
    </source>
</evidence>
<proteinExistence type="inferred from homology"/>
<accession>A0A386HRP4</accession>
<dbReference type="InterPro" id="IPR036220">
    <property type="entry name" value="UDP-Glc/GDP-Man_DH_C_sf"/>
</dbReference>
<feature type="active site" description="Nucleophile" evidence="10">
    <location>
        <position position="266"/>
    </location>
</feature>
<dbReference type="GO" id="GO:0003979">
    <property type="term" value="F:UDP-glucose 6-dehydrogenase activity"/>
    <property type="evidence" value="ECO:0007669"/>
    <property type="project" value="UniProtKB-EC"/>
</dbReference>
<evidence type="ECO:0000256" key="7">
    <source>
        <dbReference type="ARBA" id="ARBA00047473"/>
    </source>
</evidence>
<comment type="similarity">
    <text evidence="2 9">Belongs to the UDP-glucose/GDP-mannose dehydrogenase family.</text>
</comment>
<dbReference type="RefSeq" id="WP_119989532.1">
    <property type="nucleotide sequence ID" value="NZ_CP032489.1"/>
</dbReference>
<dbReference type="SUPFAM" id="SSF52413">
    <property type="entry name" value="UDP-glucose/GDP-mannose dehydrogenase C-terminal domain"/>
    <property type="match status" value="1"/>
</dbReference>
<dbReference type="Proteomes" id="UP000266118">
    <property type="component" value="Chromosome"/>
</dbReference>
<feature type="binding site" evidence="12">
    <location>
        <position position="158"/>
    </location>
    <ligand>
        <name>NAD(+)</name>
        <dbReference type="ChEBI" id="CHEBI:57540"/>
    </ligand>
</feature>
<evidence type="ECO:0000313" key="15">
    <source>
        <dbReference type="Proteomes" id="UP000266118"/>
    </source>
</evidence>
<sequence length="437" mass="47879">MKVLVVGSGYVGLVTGACLADIGVEVCCIDIDENKINNLNKGILPIYEPGLETIVKRNVEGKRLSFSTSLAANIENVGAIFIAVGTPPGEDGSADMRYVLAVAKEIGNCIKKYAVVITKSTVPVGSSEKVRAAINEGLQSNNQTTTFDVVSNPEFLKEGAAIKDFMSPDRIVVGIDSERAKETMDTLYKPFLLNGYRILYMDIPSAEMTKYAANAMLATRISFMNEIANLCEIVGANITHVRAGIGSDPRIGKKFLYAGVGYGGSCFPKDVKALVKTGKDNGYNLQLLEAVEHINDAQKKVLFKKITRHFDNDIKGKTIAVWGLSFKPNTDDIREAPAFVLIEDLLKAGAIVKVFDPIAMQEAKKELGEKVTWCRDVYETTQDAGAIALVTEWNEFRLPNWQLIKANMQTAVVFDGRNIYDDVFLHKAGYCYYGIGQ</sequence>
<dbReference type="PANTHER" id="PTHR43750">
    <property type="entry name" value="UDP-GLUCOSE 6-DEHYDROGENASE TUAD"/>
    <property type="match status" value="1"/>
</dbReference>
<evidence type="ECO:0000256" key="3">
    <source>
        <dbReference type="ARBA" id="ARBA00012954"/>
    </source>
</evidence>
<dbReference type="PROSITE" id="PS51257">
    <property type="entry name" value="PROKAR_LIPOPROTEIN"/>
    <property type="match status" value="1"/>
</dbReference>
<feature type="binding site" evidence="12">
    <location>
        <position position="30"/>
    </location>
    <ligand>
        <name>NAD(+)</name>
        <dbReference type="ChEBI" id="CHEBI:57540"/>
    </ligand>
</feature>
<dbReference type="Gene3D" id="1.20.5.100">
    <property type="entry name" value="Cytochrome c1, transmembrane anchor, C-terminal"/>
    <property type="match status" value="1"/>
</dbReference>
<dbReference type="PIRSF" id="PIRSF000124">
    <property type="entry name" value="UDPglc_GDPman_dh"/>
    <property type="match status" value="1"/>
</dbReference>
<dbReference type="NCBIfam" id="TIGR03026">
    <property type="entry name" value="NDP-sugDHase"/>
    <property type="match status" value="1"/>
</dbReference>
<evidence type="ECO:0000256" key="1">
    <source>
        <dbReference type="ARBA" id="ARBA00004701"/>
    </source>
</evidence>
<feature type="binding site" evidence="12">
    <location>
        <position position="334"/>
    </location>
    <ligand>
        <name>NAD(+)</name>
        <dbReference type="ChEBI" id="CHEBI:57540"/>
    </ligand>
</feature>
<dbReference type="Gene3D" id="3.40.50.720">
    <property type="entry name" value="NAD(P)-binding Rossmann-like Domain"/>
    <property type="match status" value="2"/>
</dbReference>
<comment type="catalytic activity">
    <reaction evidence="7 9">
        <text>UDP-alpha-D-glucose + 2 NAD(+) + H2O = UDP-alpha-D-glucuronate + 2 NADH + 3 H(+)</text>
        <dbReference type="Rhea" id="RHEA:23596"/>
        <dbReference type="ChEBI" id="CHEBI:15377"/>
        <dbReference type="ChEBI" id="CHEBI:15378"/>
        <dbReference type="ChEBI" id="CHEBI:57540"/>
        <dbReference type="ChEBI" id="CHEBI:57945"/>
        <dbReference type="ChEBI" id="CHEBI:58052"/>
        <dbReference type="ChEBI" id="CHEBI:58885"/>
        <dbReference type="EC" id="1.1.1.22"/>
    </reaction>
</comment>
<dbReference type="Pfam" id="PF03720">
    <property type="entry name" value="UDPG_MGDP_dh_C"/>
    <property type="match status" value="1"/>
</dbReference>
<name>A0A386HRP4_9BACT</name>
<feature type="binding site" evidence="12">
    <location>
        <position position="86"/>
    </location>
    <ligand>
        <name>NAD(+)</name>
        <dbReference type="ChEBI" id="CHEBI:57540"/>
    </ligand>
</feature>
<evidence type="ECO:0000256" key="5">
    <source>
        <dbReference type="ARBA" id="ARBA00023002"/>
    </source>
</evidence>
<dbReference type="UniPathway" id="UPA00038">
    <property type="reaction ID" value="UER00491"/>
</dbReference>
<evidence type="ECO:0000256" key="11">
    <source>
        <dbReference type="PIRSR" id="PIRSR500134-2"/>
    </source>
</evidence>
<evidence type="ECO:0000256" key="12">
    <source>
        <dbReference type="PIRSR" id="PIRSR500134-3"/>
    </source>
</evidence>
<gene>
    <name evidence="14" type="ORF">D6B99_14000</name>
</gene>
<evidence type="ECO:0000259" key="13">
    <source>
        <dbReference type="SMART" id="SM00984"/>
    </source>
</evidence>
<dbReference type="KEGG" id="ark:D6B99_14000"/>
<keyword evidence="5 9" id="KW-0560">Oxidoreductase</keyword>
<dbReference type="InterPro" id="IPR017476">
    <property type="entry name" value="UDP-Glc/GDP-Man"/>
</dbReference>
<feature type="binding site" evidence="12">
    <location>
        <position position="121"/>
    </location>
    <ligand>
        <name>NAD(+)</name>
        <dbReference type="ChEBI" id="CHEBI:57540"/>
    </ligand>
</feature>
<evidence type="ECO:0000313" key="14">
    <source>
        <dbReference type="EMBL" id="AYD48617.1"/>
    </source>
</evidence>
<dbReference type="SMART" id="SM00984">
    <property type="entry name" value="UDPG_MGDP_dh_C"/>
    <property type="match status" value="1"/>
</dbReference>
<dbReference type="InterPro" id="IPR028357">
    <property type="entry name" value="UDPglc_DH_bac"/>
</dbReference>
<dbReference type="InterPro" id="IPR001732">
    <property type="entry name" value="UDP-Glc/GDP-Man_DH_N"/>
</dbReference>
<evidence type="ECO:0000256" key="8">
    <source>
        <dbReference type="ARBA" id="ARBA00053241"/>
    </source>
</evidence>